<proteinExistence type="predicted"/>
<sequence length="143" mass="16467">NDVSSYWKKTLTLNELLEEVEYIDDENRLPDAVVLFPPINANDDVTDEDSGDDDNVVMDNLPGSVLNSQAEATFRTDSKIINILPSDSDSDDNVPLAQFCKYKKKQKKNDWVQEDIVRKLPDWQKELGAKNHRTPLDIFYLFF</sequence>
<dbReference type="Proteomes" id="UP001162156">
    <property type="component" value="Unassembled WGS sequence"/>
</dbReference>
<dbReference type="InterPro" id="IPR052638">
    <property type="entry name" value="PiggyBac_TE-derived"/>
</dbReference>
<feature type="non-terminal residue" evidence="1">
    <location>
        <position position="1"/>
    </location>
</feature>
<evidence type="ECO:0000313" key="1">
    <source>
        <dbReference type="EMBL" id="KAJ8928701.1"/>
    </source>
</evidence>
<dbReference type="PANTHER" id="PTHR47055">
    <property type="entry name" value="DDE_TNP_1_7 DOMAIN-CONTAINING PROTEIN"/>
    <property type="match status" value="1"/>
</dbReference>
<dbReference type="PANTHER" id="PTHR47055:SF3">
    <property type="entry name" value="PHORBOL-ESTER_DAG-TYPE DOMAIN-CONTAINING PROTEIN"/>
    <property type="match status" value="1"/>
</dbReference>
<name>A0AAV8WRB5_9CUCU</name>
<protein>
    <recommendedName>
        <fullName evidence="3">Condensin complex subunit 2</fullName>
    </recommendedName>
</protein>
<keyword evidence="2" id="KW-1185">Reference proteome</keyword>
<evidence type="ECO:0008006" key="3">
    <source>
        <dbReference type="Google" id="ProtNLM"/>
    </source>
</evidence>
<dbReference type="AlphaFoldDB" id="A0AAV8WRB5"/>
<gene>
    <name evidence="1" type="ORF">NQ314_018711</name>
</gene>
<dbReference type="EMBL" id="JANEYF010005296">
    <property type="protein sequence ID" value="KAJ8928701.1"/>
    <property type="molecule type" value="Genomic_DNA"/>
</dbReference>
<comment type="caution">
    <text evidence="1">The sequence shown here is derived from an EMBL/GenBank/DDBJ whole genome shotgun (WGS) entry which is preliminary data.</text>
</comment>
<accession>A0AAV8WRB5</accession>
<reference evidence="1" key="1">
    <citation type="journal article" date="2023" name="Insect Mol. Biol.">
        <title>Genome sequencing provides insights into the evolution of gene families encoding plant cell wall-degrading enzymes in longhorned beetles.</title>
        <authorList>
            <person name="Shin N.R."/>
            <person name="Okamura Y."/>
            <person name="Kirsch R."/>
            <person name="Pauchet Y."/>
        </authorList>
    </citation>
    <scope>NUCLEOTIDE SEQUENCE</scope>
    <source>
        <strain evidence="1">RBIC_L_NR</strain>
    </source>
</reference>
<dbReference type="GO" id="GO:0043565">
    <property type="term" value="F:sequence-specific DNA binding"/>
    <property type="evidence" value="ECO:0007669"/>
    <property type="project" value="TreeGrafter"/>
</dbReference>
<organism evidence="1 2">
    <name type="scientific">Rhamnusium bicolor</name>
    <dbReference type="NCBI Taxonomy" id="1586634"/>
    <lineage>
        <taxon>Eukaryota</taxon>
        <taxon>Metazoa</taxon>
        <taxon>Ecdysozoa</taxon>
        <taxon>Arthropoda</taxon>
        <taxon>Hexapoda</taxon>
        <taxon>Insecta</taxon>
        <taxon>Pterygota</taxon>
        <taxon>Neoptera</taxon>
        <taxon>Endopterygota</taxon>
        <taxon>Coleoptera</taxon>
        <taxon>Polyphaga</taxon>
        <taxon>Cucujiformia</taxon>
        <taxon>Chrysomeloidea</taxon>
        <taxon>Cerambycidae</taxon>
        <taxon>Lepturinae</taxon>
        <taxon>Rhagiini</taxon>
        <taxon>Rhamnusium</taxon>
    </lineage>
</organism>
<evidence type="ECO:0000313" key="2">
    <source>
        <dbReference type="Proteomes" id="UP001162156"/>
    </source>
</evidence>